<organism evidence="2 3">
    <name type="scientific">Scleroderma citrinum Foug A</name>
    <dbReference type="NCBI Taxonomy" id="1036808"/>
    <lineage>
        <taxon>Eukaryota</taxon>
        <taxon>Fungi</taxon>
        <taxon>Dikarya</taxon>
        <taxon>Basidiomycota</taxon>
        <taxon>Agaricomycotina</taxon>
        <taxon>Agaricomycetes</taxon>
        <taxon>Agaricomycetidae</taxon>
        <taxon>Boletales</taxon>
        <taxon>Sclerodermatineae</taxon>
        <taxon>Sclerodermataceae</taxon>
        <taxon>Scleroderma</taxon>
    </lineage>
</organism>
<dbReference type="AlphaFoldDB" id="A0A0C3AP07"/>
<reference evidence="2 3" key="1">
    <citation type="submission" date="2014-04" db="EMBL/GenBank/DDBJ databases">
        <authorList>
            <consortium name="DOE Joint Genome Institute"/>
            <person name="Kuo A."/>
            <person name="Kohler A."/>
            <person name="Nagy L.G."/>
            <person name="Floudas D."/>
            <person name="Copeland A."/>
            <person name="Barry K.W."/>
            <person name="Cichocki N."/>
            <person name="Veneault-Fourrey C."/>
            <person name="LaButti K."/>
            <person name="Lindquist E.A."/>
            <person name="Lipzen A."/>
            <person name="Lundell T."/>
            <person name="Morin E."/>
            <person name="Murat C."/>
            <person name="Sun H."/>
            <person name="Tunlid A."/>
            <person name="Henrissat B."/>
            <person name="Grigoriev I.V."/>
            <person name="Hibbett D.S."/>
            <person name="Martin F."/>
            <person name="Nordberg H.P."/>
            <person name="Cantor M.N."/>
            <person name="Hua S.X."/>
        </authorList>
    </citation>
    <scope>NUCLEOTIDE SEQUENCE [LARGE SCALE GENOMIC DNA]</scope>
    <source>
        <strain evidence="2 3">Foug A</strain>
    </source>
</reference>
<reference evidence="3" key="2">
    <citation type="submission" date="2015-01" db="EMBL/GenBank/DDBJ databases">
        <title>Evolutionary Origins and Diversification of the Mycorrhizal Mutualists.</title>
        <authorList>
            <consortium name="DOE Joint Genome Institute"/>
            <consortium name="Mycorrhizal Genomics Consortium"/>
            <person name="Kohler A."/>
            <person name="Kuo A."/>
            <person name="Nagy L.G."/>
            <person name="Floudas D."/>
            <person name="Copeland A."/>
            <person name="Barry K.W."/>
            <person name="Cichocki N."/>
            <person name="Veneault-Fourrey C."/>
            <person name="LaButti K."/>
            <person name="Lindquist E.A."/>
            <person name="Lipzen A."/>
            <person name="Lundell T."/>
            <person name="Morin E."/>
            <person name="Murat C."/>
            <person name="Riley R."/>
            <person name="Ohm R."/>
            <person name="Sun H."/>
            <person name="Tunlid A."/>
            <person name="Henrissat B."/>
            <person name="Grigoriev I.V."/>
            <person name="Hibbett D.S."/>
            <person name="Martin F."/>
        </authorList>
    </citation>
    <scope>NUCLEOTIDE SEQUENCE [LARGE SCALE GENOMIC DNA]</scope>
    <source>
        <strain evidence="3">Foug A</strain>
    </source>
</reference>
<dbReference type="Proteomes" id="UP000053989">
    <property type="component" value="Unassembled WGS sequence"/>
</dbReference>
<keyword evidence="1" id="KW-0472">Membrane</keyword>
<dbReference type="InParanoid" id="A0A0C3AP07"/>
<gene>
    <name evidence="2" type="ORF">SCLCIDRAFT_293650</name>
</gene>
<dbReference type="EMBL" id="KN822016">
    <property type="protein sequence ID" value="KIM66692.1"/>
    <property type="molecule type" value="Genomic_DNA"/>
</dbReference>
<keyword evidence="1" id="KW-0812">Transmembrane</keyword>
<evidence type="ECO:0000313" key="3">
    <source>
        <dbReference type="Proteomes" id="UP000053989"/>
    </source>
</evidence>
<accession>A0A0C3AP07</accession>
<dbReference type="HOGENOM" id="CLU_1826437_0_0_1"/>
<name>A0A0C3AP07_9AGAM</name>
<keyword evidence="1" id="KW-1133">Transmembrane helix</keyword>
<sequence length="141" mass="16332">MEIWHEKHGEHTELLATMSGKYFDSRKPYCHQLSIYVMCSVLQSHDLRHFSIEGRVYTSFTKTMAGRTLHTRILKIAAKSLLNRPNRLFMVMNIAALMDVVLNFFAIGGKHRHRFATPGDRRARRRLTIQENSSSSATRQV</sequence>
<keyword evidence="3" id="KW-1185">Reference proteome</keyword>
<evidence type="ECO:0000256" key="1">
    <source>
        <dbReference type="SAM" id="Phobius"/>
    </source>
</evidence>
<proteinExistence type="predicted"/>
<evidence type="ECO:0000313" key="2">
    <source>
        <dbReference type="EMBL" id="KIM66692.1"/>
    </source>
</evidence>
<feature type="transmembrane region" description="Helical" evidence="1">
    <location>
        <begin position="88"/>
        <end position="107"/>
    </location>
</feature>
<protein>
    <submittedName>
        <fullName evidence="2">Uncharacterized protein</fullName>
    </submittedName>
</protein>